<dbReference type="InterPro" id="IPR041690">
    <property type="entry name" value="Cadherin_5"/>
</dbReference>
<name>A1ZNL7_MICM2</name>
<dbReference type="EMBL" id="AAWS01000018">
    <property type="protein sequence ID" value="EAY28128.1"/>
    <property type="molecule type" value="Genomic_DNA"/>
</dbReference>
<gene>
    <name evidence="2" type="ORF">M23134_02238</name>
</gene>
<dbReference type="NCBIfam" id="TIGR04131">
    <property type="entry name" value="Bac_Flav_CTERM"/>
    <property type="match status" value="1"/>
</dbReference>
<proteinExistence type="predicted"/>
<dbReference type="Pfam" id="PF13585">
    <property type="entry name" value="CHU_C"/>
    <property type="match status" value="1"/>
</dbReference>
<comment type="caution">
    <text evidence="2">The sequence shown here is derived from an EMBL/GenBank/DDBJ whole genome shotgun (WGS) entry which is preliminary data.</text>
</comment>
<evidence type="ECO:0000313" key="2">
    <source>
        <dbReference type="EMBL" id="EAY28128.1"/>
    </source>
</evidence>
<reference evidence="2 3" key="1">
    <citation type="submission" date="2007-01" db="EMBL/GenBank/DDBJ databases">
        <authorList>
            <person name="Haygood M."/>
            <person name="Podell S."/>
            <person name="Anderson C."/>
            <person name="Hopkinson B."/>
            <person name="Roe K."/>
            <person name="Barbeau K."/>
            <person name="Gaasterland T."/>
            <person name="Ferriera S."/>
            <person name="Johnson J."/>
            <person name="Kravitz S."/>
            <person name="Beeson K."/>
            <person name="Sutton G."/>
            <person name="Rogers Y.-H."/>
            <person name="Friedman R."/>
            <person name="Frazier M."/>
            <person name="Venter J.C."/>
        </authorList>
    </citation>
    <scope>NUCLEOTIDE SEQUENCE [LARGE SCALE GENOMIC DNA]</scope>
    <source>
        <strain evidence="2 3">ATCC 23134</strain>
    </source>
</reference>
<dbReference type="InterPro" id="IPR026341">
    <property type="entry name" value="T9SS_type_B"/>
</dbReference>
<organism evidence="2 3">
    <name type="scientific">Microscilla marina ATCC 23134</name>
    <dbReference type="NCBI Taxonomy" id="313606"/>
    <lineage>
        <taxon>Bacteria</taxon>
        <taxon>Pseudomonadati</taxon>
        <taxon>Bacteroidota</taxon>
        <taxon>Cytophagia</taxon>
        <taxon>Cytophagales</taxon>
        <taxon>Microscillaceae</taxon>
        <taxon>Microscilla</taxon>
    </lineage>
</organism>
<keyword evidence="3" id="KW-1185">Reference proteome</keyword>
<feature type="domain" description="Cadherin-like" evidence="1">
    <location>
        <begin position="2"/>
        <end position="55"/>
    </location>
</feature>
<dbReference type="Proteomes" id="UP000004095">
    <property type="component" value="Unassembled WGS sequence"/>
</dbReference>
<protein>
    <recommendedName>
        <fullName evidence="1">Cadherin-like domain-containing protein</fullName>
    </recommendedName>
</protein>
<sequence>MDVNTNTLKISMVGSLLTNRRGVVILEADGGFTYTPPEDFVGIDTLAYQVCDDAYISKCDSALLIVNVTECGQIFIPNGFSPNDDGKNDTYVILGVEKYQVTFSVYNRWGSRVYFNKDYKNDWNGFANQGNLSGQRLPDGTYYYVIDLNNGQKPSAAYLILQR</sequence>
<dbReference type="eggNOG" id="COG3291">
    <property type="taxonomic scope" value="Bacteria"/>
</dbReference>
<accession>A1ZNL7</accession>
<evidence type="ECO:0000313" key="3">
    <source>
        <dbReference type="Proteomes" id="UP000004095"/>
    </source>
</evidence>
<dbReference type="AlphaFoldDB" id="A1ZNL7"/>
<evidence type="ECO:0000259" key="1">
    <source>
        <dbReference type="Pfam" id="PF17892"/>
    </source>
</evidence>
<dbReference type="Pfam" id="PF17892">
    <property type="entry name" value="Cadherin_5"/>
    <property type="match status" value="1"/>
</dbReference>